<feature type="active site" description="Charge relay system" evidence="6">
    <location>
        <position position="174"/>
    </location>
</feature>
<dbReference type="NCBIfam" id="TIGR02037">
    <property type="entry name" value="degP_htrA_DO"/>
    <property type="match status" value="1"/>
</dbReference>
<feature type="binding site" evidence="7">
    <location>
        <position position="174"/>
    </location>
    <ligand>
        <name>substrate</name>
    </ligand>
</feature>
<evidence type="ECO:0000256" key="5">
    <source>
        <dbReference type="ARBA" id="ARBA00022825"/>
    </source>
</evidence>
<dbReference type="Pfam" id="PF13365">
    <property type="entry name" value="Trypsin_2"/>
    <property type="match status" value="1"/>
</dbReference>
<dbReference type="GO" id="GO:0004252">
    <property type="term" value="F:serine-type endopeptidase activity"/>
    <property type="evidence" value="ECO:0007669"/>
    <property type="project" value="InterPro"/>
</dbReference>
<keyword evidence="11" id="KW-1185">Reference proteome</keyword>
<keyword evidence="1" id="KW-0645">Protease</keyword>
<keyword evidence="5" id="KW-0720">Serine protease</keyword>
<dbReference type="SMART" id="SM00228">
    <property type="entry name" value="PDZ"/>
    <property type="match status" value="2"/>
</dbReference>
<feature type="region of interest" description="Disordered" evidence="8">
    <location>
        <begin position="105"/>
        <end position="127"/>
    </location>
</feature>
<dbReference type="PANTHER" id="PTHR43343:SF3">
    <property type="entry name" value="PROTEASE DO-LIKE 8, CHLOROPLASTIC"/>
    <property type="match status" value="1"/>
</dbReference>
<evidence type="ECO:0000259" key="9">
    <source>
        <dbReference type="PROSITE" id="PS50106"/>
    </source>
</evidence>
<dbReference type="Gene3D" id="2.30.42.10">
    <property type="match status" value="2"/>
</dbReference>
<dbReference type="InterPro" id="IPR001478">
    <property type="entry name" value="PDZ"/>
</dbReference>
<dbReference type="CDD" id="cd10839">
    <property type="entry name" value="cpPDZ1_DegP-like"/>
    <property type="match status" value="1"/>
</dbReference>
<reference evidence="10 11" key="1">
    <citation type="submission" date="2018-08" db="EMBL/GenBank/DDBJ databases">
        <title>Parvularcula sp. SM1705, isolated from surface water of the South Sea China.</title>
        <authorList>
            <person name="Sun L."/>
        </authorList>
    </citation>
    <scope>NUCLEOTIDE SEQUENCE [LARGE SCALE GENOMIC DNA]</scope>
    <source>
        <strain evidence="10 11">SM1705</strain>
    </source>
</reference>
<feature type="region of interest" description="Disordered" evidence="8">
    <location>
        <begin position="390"/>
        <end position="433"/>
    </location>
</feature>
<evidence type="ECO:0000256" key="7">
    <source>
        <dbReference type="PIRSR" id="PIRSR611782-2"/>
    </source>
</evidence>
<dbReference type="PRINTS" id="PR00834">
    <property type="entry name" value="PROTEASES2C"/>
</dbReference>
<dbReference type="PANTHER" id="PTHR43343">
    <property type="entry name" value="PEPTIDASE S12"/>
    <property type="match status" value="1"/>
</dbReference>
<name>A0A371RKG6_9PROT</name>
<feature type="compositionally biased region" description="Basic and acidic residues" evidence="8">
    <location>
        <begin position="390"/>
        <end position="403"/>
    </location>
</feature>
<dbReference type="InterPro" id="IPR011782">
    <property type="entry name" value="Pept_S1C_Do"/>
</dbReference>
<comment type="caution">
    <text evidence="10">The sequence shown here is derived from an EMBL/GenBank/DDBJ whole genome shotgun (WGS) entry which is preliminary data.</text>
</comment>
<keyword evidence="2" id="KW-0732">Signal</keyword>
<dbReference type="Gene3D" id="2.40.10.120">
    <property type="match status" value="1"/>
</dbReference>
<dbReference type="Pfam" id="PF13180">
    <property type="entry name" value="PDZ_2"/>
    <property type="match status" value="1"/>
</dbReference>
<evidence type="ECO:0000256" key="4">
    <source>
        <dbReference type="ARBA" id="ARBA00022801"/>
    </source>
</evidence>
<dbReference type="AlphaFoldDB" id="A0A371RKG6"/>
<dbReference type="InterPro" id="IPR001940">
    <property type="entry name" value="Peptidase_S1C"/>
</dbReference>
<dbReference type="InterPro" id="IPR036034">
    <property type="entry name" value="PDZ_sf"/>
</dbReference>
<evidence type="ECO:0000313" key="10">
    <source>
        <dbReference type="EMBL" id="RFB05941.1"/>
    </source>
</evidence>
<sequence length="521" mass="55047">MIQGKSMLKSAQLRKLLVVSTAAFVLGGATVGSLMAQENNRPQAAKPQLMAPNPSFIQQLSFADLVEEVSPAVVSIRTEADVAVRDRMQLPPGIERMLPPELRDELEQQQQEEEDPDGRSVRRPLGQGSGFFINDQGHIVTNSHVIDGADEITVVLNNGDELTAELVGTDPATDLAVLKVEPSSEQRYVQFSEETDLRVGDYVLAVGNPFGLGGSVTSGIVSAMNRESNSAYANFIQIDASINRGNSGGPTFDLRGNVVGVNTAIISPTGGNVGIGLAVPANVATDIVQQLIDEGAVTRGWLGVGIGSLNDRLAAAVGTDSTEGALVQSVTEGSPAEKAGFEEGDVVLEFDRTPVADATSLTRIVGALPPGKKVKAKVLRNGEEKNLTVTLAKRDPLEARQASDENEESEAPAASEDREMSAGLTLSSLSDQSRRRLGLDDDVEGVLVSDVELGSEAAEAGFRRGMVLTRADNMPVKSVKDLEKALQAAEKRGKEAVLVRVQTGQQGAFFLAMPVEAADKG</sequence>
<gene>
    <name evidence="10" type="ORF">DX908_12095</name>
</gene>
<feature type="binding site" evidence="7">
    <location>
        <position position="79"/>
    </location>
    <ligand>
        <name>substrate</name>
    </ligand>
</feature>
<dbReference type="InterPro" id="IPR009003">
    <property type="entry name" value="Peptidase_S1_PA"/>
</dbReference>
<evidence type="ECO:0000256" key="8">
    <source>
        <dbReference type="SAM" id="MobiDB-lite"/>
    </source>
</evidence>
<keyword evidence="4" id="KW-0378">Hydrolase</keyword>
<accession>A0A371RKG6</accession>
<evidence type="ECO:0000256" key="2">
    <source>
        <dbReference type="ARBA" id="ARBA00022729"/>
    </source>
</evidence>
<dbReference type="SUPFAM" id="SSF50494">
    <property type="entry name" value="Trypsin-like serine proteases"/>
    <property type="match status" value="1"/>
</dbReference>
<organism evidence="10 11">
    <name type="scientific">Parvularcula marina</name>
    <dbReference type="NCBI Taxonomy" id="2292771"/>
    <lineage>
        <taxon>Bacteria</taxon>
        <taxon>Pseudomonadati</taxon>
        <taxon>Pseudomonadota</taxon>
        <taxon>Alphaproteobacteria</taxon>
        <taxon>Parvularculales</taxon>
        <taxon>Parvularculaceae</taxon>
        <taxon>Parvularcula</taxon>
    </lineage>
</organism>
<dbReference type="SUPFAM" id="SSF50156">
    <property type="entry name" value="PDZ domain-like"/>
    <property type="match status" value="2"/>
</dbReference>
<evidence type="ECO:0000256" key="3">
    <source>
        <dbReference type="ARBA" id="ARBA00022737"/>
    </source>
</evidence>
<evidence type="ECO:0000256" key="6">
    <source>
        <dbReference type="PIRSR" id="PIRSR611782-1"/>
    </source>
</evidence>
<dbReference type="InterPro" id="IPR051201">
    <property type="entry name" value="Chloro_Bact_Ser_Proteases"/>
</dbReference>
<feature type="active site" description="Charge relay system" evidence="6">
    <location>
        <position position="144"/>
    </location>
</feature>
<evidence type="ECO:0000313" key="11">
    <source>
        <dbReference type="Proteomes" id="UP000264589"/>
    </source>
</evidence>
<evidence type="ECO:0000256" key="1">
    <source>
        <dbReference type="ARBA" id="ARBA00022670"/>
    </source>
</evidence>
<feature type="active site" description="Charge relay system" evidence="6">
    <location>
        <position position="247"/>
    </location>
</feature>
<dbReference type="Proteomes" id="UP000264589">
    <property type="component" value="Unassembled WGS sequence"/>
</dbReference>
<feature type="domain" description="PDZ" evidence="9">
    <location>
        <begin position="291"/>
        <end position="368"/>
    </location>
</feature>
<dbReference type="EMBL" id="QUQO01000001">
    <property type="protein sequence ID" value="RFB05941.1"/>
    <property type="molecule type" value="Genomic_DNA"/>
</dbReference>
<dbReference type="PROSITE" id="PS50106">
    <property type="entry name" value="PDZ"/>
    <property type="match status" value="1"/>
</dbReference>
<dbReference type="GO" id="GO:0006508">
    <property type="term" value="P:proteolysis"/>
    <property type="evidence" value="ECO:0007669"/>
    <property type="project" value="UniProtKB-KW"/>
</dbReference>
<keyword evidence="3" id="KW-0677">Repeat</keyword>
<proteinExistence type="predicted"/>
<feature type="binding site" evidence="7">
    <location>
        <begin position="245"/>
        <end position="247"/>
    </location>
    <ligand>
        <name>substrate</name>
    </ligand>
</feature>
<protein>
    <submittedName>
        <fullName evidence="10">Do family serine endopeptidase</fullName>
    </submittedName>
</protein>
<feature type="binding site" evidence="7">
    <location>
        <position position="144"/>
    </location>
    <ligand>
        <name>substrate</name>
    </ligand>
</feature>
<dbReference type="InParanoid" id="A0A371RKG6"/>